<dbReference type="PROSITE" id="PS50850">
    <property type="entry name" value="MFS"/>
    <property type="match status" value="1"/>
</dbReference>
<name>S2VI22_9ACTO</name>
<dbReference type="CDD" id="cd06173">
    <property type="entry name" value="MFS_MefA_like"/>
    <property type="match status" value="1"/>
</dbReference>
<keyword evidence="5 8" id="KW-1133">Transmembrane helix</keyword>
<dbReference type="GO" id="GO:0022857">
    <property type="term" value="F:transmembrane transporter activity"/>
    <property type="evidence" value="ECO:0007669"/>
    <property type="project" value="InterPro"/>
</dbReference>
<reference evidence="10 11" key="1">
    <citation type="submission" date="2013-05" db="EMBL/GenBank/DDBJ databases">
        <title>The Genome Sequence of Actinobaculum schaalii FB123-CNA2.</title>
        <authorList>
            <consortium name="The Broad Institute Genomics Platform"/>
            <person name="Earl A."/>
            <person name="Ward D."/>
            <person name="Feldgarden M."/>
            <person name="Gevers D."/>
            <person name="Saerens B."/>
            <person name="Vaneechoutte M."/>
            <person name="Walker B."/>
            <person name="Young S."/>
            <person name="Zeng Q."/>
            <person name="Gargeya S."/>
            <person name="Fitzgerald M."/>
            <person name="Haas B."/>
            <person name="Abouelleil A."/>
            <person name="Allen A.W."/>
            <person name="Alvarado L."/>
            <person name="Arachchi H.M."/>
            <person name="Berlin A.M."/>
            <person name="Chapman S.B."/>
            <person name="Gainer-Dewar J."/>
            <person name="Goldberg J."/>
            <person name="Griggs A."/>
            <person name="Gujja S."/>
            <person name="Hansen M."/>
            <person name="Howarth C."/>
            <person name="Imamovic A."/>
            <person name="Ireland A."/>
            <person name="Larimer J."/>
            <person name="McCowan C."/>
            <person name="Murphy C."/>
            <person name="Pearson M."/>
            <person name="Poon T.W."/>
            <person name="Priest M."/>
            <person name="Roberts A."/>
            <person name="Saif S."/>
            <person name="Shea T."/>
            <person name="Sisk P."/>
            <person name="Sykes S."/>
            <person name="Wortman J."/>
            <person name="Nusbaum C."/>
            <person name="Birren B."/>
        </authorList>
    </citation>
    <scope>NUCLEOTIDE SEQUENCE [LARGE SCALE GENOMIC DNA]</scope>
    <source>
        <strain evidence="10 11">FB123-CNA-2</strain>
    </source>
</reference>
<dbReference type="GO" id="GO:0005886">
    <property type="term" value="C:plasma membrane"/>
    <property type="evidence" value="ECO:0007669"/>
    <property type="project" value="UniProtKB-SubCell"/>
</dbReference>
<proteinExistence type="predicted"/>
<evidence type="ECO:0000256" key="2">
    <source>
        <dbReference type="ARBA" id="ARBA00022448"/>
    </source>
</evidence>
<feature type="region of interest" description="Disordered" evidence="7">
    <location>
        <begin position="460"/>
        <end position="543"/>
    </location>
</feature>
<feature type="transmembrane region" description="Helical" evidence="8">
    <location>
        <begin position="45"/>
        <end position="61"/>
    </location>
</feature>
<feature type="transmembrane region" description="Helical" evidence="8">
    <location>
        <begin position="347"/>
        <end position="369"/>
    </location>
</feature>
<protein>
    <recommendedName>
        <fullName evidence="9">Major facilitator superfamily (MFS) profile domain-containing protein</fullName>
    </recommendedName>
</protein>
<evidence type="ECO:0000256" key="6">
    <source>
        <dbReference type="ARBA" id="ARBA00023136"/>
    </source>
</evidence>
<feature type="domain" description="Major facilitator superfamily (MFS) profile" evidence="9">
    <location>
        <begin position="36"/>
        <end position="435"/>
    </location>
</feature>
<dbReference type="AlphaFoldDB" id="S2VI22"/>
<evidence type="ECO:0000256" key="4">
    <source>
        <dbReference type="ARBA" id="ARBA00022692"/>
    </source>
</evidence>
<dbReference type="Gene3D" id="1.20.1250.20">
    <property type="entry name" value="MFS general substrate transporter like domains"/>
    <property type="match status" value="1"/>
</dbReference>
<dbReference type="eggNOG" id="COG2814">
    <property type="taxonomic scope" value="Bacteria"/>
</dbReference>
<dbReference type="InterPro" id="IPR010290">
    <property type="entry name" value="TM_effector"/>
</dbReference>
<feature type="transmembrane region" description="Helical" evidence="8">
    <location>
        <begin position="81"/>
        <end position="104"/>
    </location>
</feature>
<keyword evidence="2" id="KW-0813">Transport</keyword>
<evidence type="ECO:0000256" key="1">
    <source>
        <dbReference type="ARBA" id="ARBA00004651"/>
    </source>
</evidence>
<evidence type="ECO:0000313" key="10">
    <source>
        <dbReference type="EMBL" id="EPD26396.1"/>
    </source>
</evidence>
<keyword evidence="4 8" id="KW-0812">Transmembrane</keyword>
<keyword evidence="6 8" id="KW-0472">Membrane</keyword>
<evidence type="ECO:0000256" key="7">
    <source>
        <dbReference type="SAM" id="MobiDB-lite"/>
    </source>
</evidence>
<dbReference type="EMBL" id="AGWM01000012">
    <property type="protein sequence ID" value="EPD26396.1"/>
    <property type="molecule type" value="Genomic_DNA"/>
</dbReference>
<dbReference type="HOGENOM" id="CLU_034180_11_2_11"/>
<feature type="compositionally biased region" description="Acidic residues" evidence="7">
    <location>
        <begin position="484"/>
        <end position="500"/>
    </location>
</feature>
<feature type="transmembrane region" description="Helical" evidence="8">
    <location>
        <begin position="258"/>
        <end position="274"/>
    </location>
</feature>
<evidence type="ECO:0000313" key="11">
    <source>
        <dbReference type="Proteomes" id="UP000014393"/>
    </source>
</evidence>
<evidence type="ECO:0000256" key="3">
    <source>
        <dbReference type="ARBA" id="ARBA00022475"/>
    </source>
</evidence>
<dbReference type="PATRIC" id="fig|883067.3.peg.1647"/>
<dbReference type="InterPro" id="IPR036259">
    <property type="entry name" value="MFS_trans_sf"/>
</dbReference>
<evidence type="ECO:0000256" key="5">
    <source>
        <dbReference type="ARBA" id="ARBA00022989"/>
    </source>
</evidence>
<organism evidence="10 11">
    <name type="scientific">Actinotignum schaalii FB123-CNA-2</name>
    <dbReference type="NCBI Taxonomy" id="883067"/>
    <lineage>
        <taxon>Bacteria</taxon>
        <taxon>Bacillati</taxon>
        <taxon>Actinomycetota</taxon>
        <taxon>Actinomycetes</taxon>
        <taxon>Actinomycetales</taxon>
        <taxon>Actinomycetaceae</taxon>
        <taxon>Actinotignum</taxon>
    </lineage>
</organism>
<dbReference type="PANTHER" id="PTHR23513:SF11">
    <property type="entry name" value="STAPHYLOFERRIN A TRANSPORTER"/>
    <property type="match status" value="1"/>
</dbReference>
<keyword evidence="11" id="KW-1185">Reference proteome</keyword>
<sequence>MRDKLTADSATASSPRPPAAMDIGFFCRGQDLVGRTFASLKYRNYAIWFAASLVANTGGWMQRTAQNWLVMSDLTNNDAFAVGIVTALQFVPIPFIMPLAGALADRLDKRKMVVLTQFGMLLTAVALGVLVLLGWANVLVVCLFALAIGVIQSFDNPPRLVFISELVPPRWLPNAVGLNSMSFNIARLIGPALGGLLIGIIGTGWVFIINGIMFGATLIALALMRPEEFHPAPRPEKKVSAIQGTIDGLRYVGNRSDLLVIFAVVGVVSCLAMNTPLTTVSMSTMEFHADSTQFGIVSSMVAVGSLSGAVVGARRTKQPRVRSVVGAGVAMGIAVTANALAPNLLIYTLTLVPVGFFMLIMLTAANAAVQMSTSPQMRGRVVSLYQTVNQGVTPIGSLVVGGISGAAGARWGVGIGAIGCLVATVGAYLWGRRKWDVEVHYRVRHPFQLEILGPLEHENEEREAELRANRTGQTDSGQSFTAEDHDEVEADLFEPEDEAHDAETGHSPQRAGGLEWQDTHEEPDVDGHPNAAPAAETKETRDE</sequence>
<dbReference type="PANTHER" id="PTHR23513">
    <property type="entry name" value="INTEGRAL MEMBRANE EFFLUX PROTEIN-RELATED"/>
    <property type="match status" value="1"/>
</dbReference>
<keyword evidence="3" id="KW-1003">Cell membrane</keyword>
<evidence type="ECO:0000259" key="9">
    <source>
        <dbReference type="PROSITE" id="PS50850"/>
    </source>
</evidence>
<feature type="transmembrane region" description="Helical" evidence="8">
    <location>
        <begin position="196"/>
        <end position="224"/>
    </location>
</feature>
<feature type="transmembrane region" description="Helical" evidence="8">
    <location>
        <begin position="125"/>
        <end position="151"/>
    </location>
</feature>
<dbReference type="Pfam" id="PF05977">
    <property type="entry name" value="MFS_3"/>
    <property type="match status" value="1"/>
</dbReference>
<evidence type="ECO:0000256" key="8">
    <source>
        <dbReference type="SAM" id="Phobius"/>
    </source>
</evidence>
<feature type="compositionally biased region" description="Polar residues" evidence="7">
    <location>
        <begin position="470"/>
        <end position="481"/>
    </location>
</feature>
<dbReference type="SUPFAM" id="SSF103473">
    <property type="entry name" value="MFS general substrate transporter"/>
    <property type="match status" value="1"/>
</dbReference>
<dbReference type="Proteomes" id="UP000014393">
    <property type="component" value="Unassembled WGS sequence"/>
</dbReference>
<accession>S2VI22</accession>
<comment type="subcellular location">
    <subcellularLocation>
        <location evidence="1">Cell membrane</location>
        <topology evidence="1">Multi-pass membrane protein</topology>
    </subcellularLocation>
</comment>
<feature type="transmembrane region" description="Helical" evidence="8">
    <location>
        <begin position="294"/>
        <end position="312"/>
    </location>
</feature>
<feature type="compositionally biased region" description="Basic and acidic residues" evidence="7">
    <location>
        <begin position="517"/>
        <end position="527"/>
    </location>
</feature>
<dbReference type="STRING" id="59505.FB03_04865"/>
<gene>
    <name evidence="10" type="ORF">HMPREF9237_01679</name>
</gene>
<dbReference type="InterPro" id="IPR020846">
    <property type="entry name" value="MFS_dom"/>
</dbReference>
<comment type="caution">
    <text evidence="10">The sequence shown here is derived from an EMBL/GenBank/DDBJ whole genome shotgun (WGS) entry which is preliminary data.</text>
</comment>
<feature type="transmembrane region" description="Helical" evidence="8">
    <location>
        <begin position="324"/>
        <end position="341"/>
    </location>
</feature>
<feature type="transmembrane region" description="Helical" evidence="8">
    <location>
        <begin position="381"/>
        <end position="403"/>
    </location>
</feature>
<feature type="transmembrane region" description="Helical" evidence="8">
    <location>
        <begin position="409"/>
        <end position="430"/>
    </location>
</feature>